<protein>
    <submittedName>
        <fullName evidence="4">Tyr recombinase domain-containing protein</fullName>
    </submittedName>
</protein>
<reference evidence="4 5" key="1">
    <citation type="submission" date="2024-02" db="EMBL/GenBank/DDBJ databases">
        <authorList>
            <person name="Chen Y."/>
            <person name="Shah S."/>
            <person name="Dougan E. K."/>
            <person name="Thang M."/>
            <person name="Chan C."/>
        </authorList>
    </citation>
    <scope>NUCLEOTIDE SEQUENCE [LARGE SCALE GENOMIC DNA]</scope>
</reference>
<organism evidence="4 5">
    <name type="scientific">Durusdinium trenchii</name>
    <dbReference type="NCBI Taxonomy" id="1381693"/>
    <lineage>
        <taxon>Eukaryota</taxon>
        <taxon>Sar</taxon>
        <taxon>Alveolata</taxon>
        <taxon>Dinophyceae</taxon>
        <taxon>Suessiales</taxon>
        <taxon>Symbiodiniaceae</taxon>
        <taxon>Durusdinium</taxon>
    </lineage>
</organism>
<feature type="region of interest" description="Disordered" evidence="1">
    <location>
        <begin position="928"/>
        <end position="947"/>
    </location>
</feature>
<feature type="compositionally biased region" description="Acidic residues" evidence="1">
    <location>
        <begin position="1063"/>
        <end position="1072"/>
    </location>
</feature>
<keyword evidence="2" id="KW-1133">Transmembrane helix</keyword>
<sequence>MVVRWLMVAALVAHGRGWWNASTPPEPSPAKPWWRGKVEEWVPAATPWLDGASETFSKVASLTEPTAESGFDRSLWTLADLAFSLLGWTLFGSAWAGVRNGCRRICQCCILLGCCIIAHYIWAVCWPVVSLVCAVMMTVVWLARRLLRALGGVVFVVQRFLGGTPEASMADYFGPGTGQPPETAELRKFKYQPTNGSSGVYIGIEVDTLRGAPSLLQELTGVDKVHLCRSEECSEPGYHFKVYGLTKKIDYESFNFNQANKEAMTWGSRAWQWALGGSKNLAAKVRDLGSESERDEEPCQAHRVFWSTEKGDERLAPAPCSHQARERTTLLKEDQLGEQDTVPLCEGHGSQYILKRFAKKCSHADCRRLGHTGHQGLMLCWNHEESVKQRRVSRSRSREPTRDHELEDNLGEEVNELEGDRGLRWRPSASTTSRRRSTSRRFDDGFEVVSDGVREGRADHRGSKARSLLQEMKGAHDDGWEDEPDSKRVKTTSKSPGRTPKSSIHRSLAKLGMLDSPDGGPERSILEEFFEVYTEGKHEGMTEEKARGVLCDRHGSNFQEITRKLYGQAWEEQQKGQKGLSKFLQKWRKDAQEVAQPVFPPSTPQPSSTWSVVSSDPSGKPSNPSSPEMSEKAGVGDLLVGAPRIYGRGADRKAGAREETYDPMAKLTQAIQNQTSEIATLVRAQQDSGLIRQHSTLAAVATSYANMYGEIFAGTAGMTKEWVSQGGEASPPVEVFADPHNRVGYQPQHDITDPLVRGLHLQRAEVPEGDYTVDEEVPEGDYTHGEGPSGDEGPRAETYVRENQTDGEIVDNYVGENQTDQESVHDEGGNARGCGTSAGASDPLEEPVSSPFEFGSEAEEAVEEPSSSPFEFSPQEVNDEPSGVWASPEGTRNLDRGRPIDMLMGPPGAASIILPDEWVERDGLIVGTTTAGRGDEPRPSRRTSPATVVEPDEWQVDRASGTVTVTHRQPRRSLFMPGLLGDNFPGVAYRNERLTRAWPVSRPGPEQSGPPICLCDNWRIVQARELDIGLWTGTTTLVFQGYGLPWLMDADNDPGGAGPHEDGESEEDIDDSTEYEDAIDYLNTINGLDQPTKQGWERVLDAGDALLGAAGGVQEDPEDRQVMLQLKEKRLKRFVDKPLGIPWDKLRVIELASDDRWLKDFESLAPDGYSKTGRTRVVIVATLPVDEKGILVDKFIKEVSRLRPYVAIWEGPRCAPWEKALEGFRANGLGGVTFEFVSTELGEYLARRRQCLVGARFDLTEDIVKRCLVKTVTAPPLGAAVGRANQSEDLVWRKPFKMVIEPGIPRAPLLPQVVGHVWESPEGERKNVHGLAGPGRWPLRYNDGEFEVLEVFDRRGRPGHLRVLQPLEVWQCQGRSCEAWDELLHQGKTVKEIANQGNRATGLQVASNLLVMAGALVEFGEILEDDRNAGALGYEPYDLSMAKLLAWLRKWKWRHFGAGDLHGGDGRAGGDIHKRMVSRAGEALWVWCLEIESEENRDENETVETFRDTSAGGRRPKLTKPAHLPAGQHV</sequence>
<feature type="region of interest" description="Disordered" evidence="1">
    <location>
        <begin position="592"/>
        <end position="632"/>
    </location>
</feature>
<feature type="region of interest" description="Disordered" evidence="1">
    <location>
        <begin position="820"/>
        <end position="892"/>
    </location>
</feature>
<feature type="compositionally biased region" description="Polar residues" evidence="1">
    <location>
        <begin position="492"/>
        <end position="502"/>
    </location>
</feature>
<feature type="region of interest" description="Disordered" evidence="1">
    <location>
        <begin position="771"/>
        <end position="796"/>
    </location>
</feature>
<name>A0ABP0SIA8_9DINO</name>
<evidence type="ECO:0000256" key="2">
    <source>
        <dbReference type="SAM" id="Phobius"/>
    </source>
</evidence>
<evidence type="ECO:0000256" key="1">
    <source>
        <dbReference type="SAM" id="MobiDB-lite"/>
    </source>
</evidence>
<comment type="caution">
    <text evidence="4">The sequence shown here is derived from an EMBL/GenBank/DDBJ whole genome shotgun (WGS) entry which is preliminary data.</text>
</comment>
<evidence type="ECO:0000256" key="3">
    <source>
        <dbReference type="SAM" id="SignalP"/>
    </source>
</evidence>
<dbReference type="Proteomes" id="UP001642464">
    <property type="component" value="Unassembled WGS sequence"/>
</dbReference>
<feature type="transmembrane region" description="Helical" evidence="2">
    <location>
        <begin position="110"/>
        <end position="143"/>
    </location>
</feature>
<feature type="compositionally biased region" description="Basic and acidic residues" evidence="1">
    <location>
        <begin position="396"/>
        <end position="407"/>
    </location>
</feature>
<gene>
    <name evidence="4" type="ORF">SCF082_LOCUS52007</name>
</gene>
<dbReference type="EMBL" id="CAXAMM010043878">
    <property type="protein sequence ID" value="CAK9112135.1"/>
    <property type="molecule type" value="Genomic_DNA"/>
</dbReference>
<evidence type="ECO:0000313" key="4">
    <source>
        <dbReference type="EMBL" id="CAK9112135.1"/>
    </source>
</evidence>
<keyword evidence="3" id="KW-0732">Signal</keyword>
<feature type="compositionally biased region" description="Low complexity" evidence="1">
    <location>
        <begin position="605"/>
        <end position="618"/>
    </location>
</feature>
<feature type="non-terminal residue" evidence="4">
    <location>
        <position position="1530"/>
    </location>
</feature>
<feature type="compositionally biased region" description="Low complexity" evidence="1">
    <location>
        <begin position="864"/>
        <end position="876"/>
    </location>
</feature>
<feature type="region of interest" description="Disordered" evidence="1">
    <location>
        <begin position="473"/>
        <end position="522"/>
    </location>
</feature>
<feature type="signal peptide" evidence="3">
    <location>
        <begin position="1"/>
        <end position="17"/>
    </location>
</feature>
<feature type="region of interest" description="Disordered" evidence="1">
    <location>
        <begin position="1498"/>
        <end position="1530"/>
    </location>
</feature>
<feature type="chain" id="PRO_5046609960" evidence="3">
    <location>
        <begin position="18"/>
        <end position="1530"/>
    </location>
</feature>
<keyword evidence="2" id="KW-0472">Membrane</keyword>
<feature type="transmembrane region" description="Helical" evidence="2">
    <location>
        <begin position="75"/>
        <end position="98"/>
    </location>
</feature>
<feature type="region of interest" description="Disordered" evidence="1">
    <location>
        <begin position="1050"/>
        <end position="1072"/>
    </location>
</feature>
<feature type="region of interest" description="Disordered" evidence="1">
    <location>
        <begin position="390"/>
        <end position="440"/>
    </location>
</feature>
<accession>A0ABP0SIA8</accession>
<keyword evidence="5" id="KW-1185">Reference proteome</keyword>
<feature type="compositionally biased region" description="Acidic residues" evidence="1">
    <location>
        <begin position="408"/>
        <end position="417"/>
    </location>
</feature>
<evidence type="ECO:0000313" key="5">
    <source>
        <dbReference type="Proteomes" id="UP001642464"/>
    </source>
</evidence>
<keyword evidence="2" id="KW-0812">Transmembrane</keyword>
<proteinExistence type="predicted"/>